<accession>A0ABT5VBK5</accession>
<gene>
    <name evidence="2" type="ORF">N7Z68_04970</name>
</gene>
<keyword evidence="3" id="KW-1185">Reference proteome</keyword>
<dbReference type="EMBL" id="JAOTPO010000003">
    <property type="protein sequence ID" value="MDE5412727.1"/>
    <property type="molecule type" value="Genomic_DNA"/>
</dbReference>
<keyword evidence="1" id="KW-0175">Coiled coil</keyword>
<comment type="caution">
    <text evidence="2">The sequence shown here is derived from an EMBL/GenBank/DDBJ whole genome shotgun (WGS) entry which is preliminary data.</text>
</comment>
<evidence type="ECO:0000256" key="1">
    <source>
        <dbReference type="SAM" id="Coils"/>
    </source>
</evidence>
<feature type="coiled-coil region" evidence="1">
    <location>
        <begin position="46"/>
        <end position="80"/>
    </location>
</feature>
<dbReference type="RefSeq" id="WP_275117368.1">
    <property type="nucleotide sequence ID" value="NZ_JAOTPO010000003.1"/>
</dbReference>
<proteinExistence type="predicted"/>
<dbReference type="Pfam" id="PF10732">
    <property type="entry name" value="DUF2524"/>
    <property type="match status" value="1"/>
</dbReference>
<dbReference type="InterPro" id="IPR019668">
    <property type="entry name" value="Uncharacterised_YtzC"/>
</dbReference>
<evidence type="ECO:0000313" key="3">
    <source>
        <dbReference type="Proteomes" id="UP001148125"/>
    </source>
</evidence>
<name>A0ABT5VBK5_9BACI</name>
<sequence>MTANEEIERFLNKAQDLVDDGLDELLETKIIRENDLSDYSYIQHQLHELVEEADQLMDQYPDQRNRLAELQRKIKEIQEVMVKGIY</sequence>
<protein>
    <submittedName>
        <fullName evidence="2">DUF2524 family protein</fullName>
    </submittedName>
</protein>
<evidence type="ECO:0000313" key="2">
    <source>
        <dbReference type="EMBL" id="MDE5412727.1"/>
    </source>
</evidence>
<reference evidence="2" key="1">
    <citation type="submission" date="2024-05" db="EMBL/GenBank/DDBJ databases">
        <title>Alkalihalobacillus sp. strain MEB203 novel alkaliphilic bacterium from Lonar Lake, India.</title>
        <authorList>
            <person name="Joshi A."/>
            <person name="Thite S."/>
            <person name="Mengade P."/>
        </authorList>
    </citation>
    <scope>NUCLEOTIDE SEQUENCE</scope>
    <source>
        <strain evidence="2">MEB 203</strain>
    </source>
</reference>
<organism evidence="2 3">
    <name type="scientific">Alkalihalobacterium chitinilyticum</name>
    <dbReference type="NCBI Taxonomy" id="2980103"/>
    <lineage>
        <taxon>Bacteria</taxon>
        <taxon>Bacillati</taxon>
        <taxon>Bacillota</taxon>
        <taxon>Bacilli</taxon>
        <taxon>Bacillales</taxon>
        <taxon>Bacillaceae</taxon>
        <taxon>Alkalihalobacterium</taxon>
    </lineage>
</organism>
<dbReference type="Proteomes" id="UP001148125">
    <property type="component" value="Unassembled WGS sequence"/>
</dbReference>